<protein>
    <recommendedName>
        <fullName evidence="11">Annexin</fullName>
    </recommendedName>
</protein>
<keyword evidence="4 11" id="KW-0677">Repeat</keyword>
<dbReference type="Pfam" id="PF00191">
    <property type="entry name" value="Annexin"/>
    <property type="match status" value="4"/>
</dbReference>
<dbReference type="InterPro" id="IPR018502">
    <property type="entry name" value="Annexin_repeat"/>
</dbReference>
<gene>
    <name evidence="13" type="ORF">FBUS_07361</name>
</gene>
<evidence type="ECO:0000256" key="10">
    <source>
        <dbReference type="ARBA" id="ARBA00060393"/>
    </source>
</evidence>
<dbReference type="PANTHER" id="PTHR10502:SF239">
    <property type="entry name" value="ANNEXIN A7"/>
    <property type="match status" value="1"/>
</dbReference>
<comment type="caution">
    <text evidence="13">The sequence shown here is derived from an EMBL/GenBank/DDBJ whole genome shotgun (WGS) entry which is preliminary data.</text>
</comment>
<evidence type="ECO:0000256" key="2">
    <source>
        <dbReference type="ARBA" id="ARBA00004550"/>
    </source>
</evidence>
<dbReference type="GO" id="GO:0005886">
    <property type="term" value="C:plasma membrane"/>
    <property type="evidence" value="ECO:0007669"/>
    <property type="project" value="TreeGrafter"/>
</dbReference>
<feature type="compositionally biased region" description="Polar residues" evidence="12">
    <location>
        <begin position="538"/>
        <end position="561"/>
    </location>
</feature>
<dbReference type="EMBL" id="LUCM01011508">
    <property type="protein sequence ID" value="KAA0183881.1"/>
    <property type="molecule type" value="Genomic_DNA"/>
</dbReference>
<dbReference type="Proteomes" id="UP000728185">
    <property type="component" value="Unassembled WGS sequence"/>
</dbReference>
<comment type="subcellular location">
    <subcellularLocation>
        <location evidence="1">Host cell</location>
    </subcellularLocation>
    <subcellularLocation>
        <location evidence="2">Secreted</location>
        <location evidence="2">Extracellular exosome</location>
    </subcellularLocation>
    <subcellularLocation>
        <location evidence="10">Tegument</location>
    </subcellularLocation>
</comment>
<dbReference type="GO" id="GO:0005634">
    <property type="term" value="C:nucleus"/>
    <property type="evidence" value="ECO:0007669"/>
    <property type="project" value="TreeGrafter"/>
</dbReference>
<dbReference type="InterPro" id="IPR026876">
    <property type="entry name" value="Fn3_assoc_repeat"/>
</dbReference>
<comment type="domain">
    <text evidence="11">A pair of annexin repeats may form one binding site for calcium and phospholipid.</text>
</comment>
<dbReference type="InterPro" id="IPR037104">
    <property type="entry name" value="Annexin_sf"/>
</dbReference>
<dbReference type="FunFam" id="1.10.220.10:FF:000004">
    <property type="entry name" value="Annexin"/>
    <property type="match status" value="1"/>
</dbReference>
<keyword evidence="6 11" id="KW-0041">Annexin</keyword>
<dbReference type="GO" id="GO:0012506">
    <property type="term" value="C:vesicle membrane"/>
    <property type="evidence" value="ECO:0007669"/>
    <property type="project" value="TreeGrafter"/>
</dbReference>
<reference evidence="13" key="1">
    <citation type="submission" date="2019-05" db="EMBL/GenBank/DDBJ databases">
        <title>Annotation for the trematode Fasciolopsis buski.</title>
        <authorList>
            <person name="Choi Y.-J."/>
        </authorList>
    </citation>
    <scope>NUCLEOTIDE SEQUENCE</scope>
    <source>
        <strain evidence="13">HT</strain>
        <tissue evidence="13">Whole worm</tissue>
    </source>
</reference>
<evidence type="ECO:0000313" key="13">
    <source>
        <dbReference type="EMBL" id="KAA0183881.1"/>
    </source>
</evidence>
<evidence type="ECO:0000256" key="12">
    <source>
        <dbReference type="SAM" id="MobiDB-lite"/>
    </source>
</evidence>
<feature type="region of interest" description="Disordered" evidence="12">
    <location>
        <begin position="509"/>
        <end position="619"/>
    </location>
</feature>
<dbReference type="AlphaFoldDB" id="A0A8E0RJ51"/>
<dbReference type="OrthoDB" id="37886at2759"/>
<dbReference type="FunFam" id="1.10.220.10:FF:000002">
    <property type="entry name" value="Annexin"/>
    <property type="match status" value="1"/>
</dbReference>
<dbReference type="InterPro" id="IPR001464">
    <property type="entry name" value="Annexin"/>
</dbReference>
<evidence type="ECO:0000256" key="4">
    <source>
        <dbReference type="ARBA" id="ARBA00022737"/>
    </source>
</evidence>
<keyword evidence="7 11" id="KW-0111">Calcium/phospholipid-binding</keyword>
<keyword evidence="5 11" id="KW-0106">Calcium</keyword>
<dbReference type="GO" id="GO:0005509">
    <property type="term" value="F:calcium ion binding"/>
    <property type="evidence" value="ECO:0007669"/>
    <property type="project" value="InterPro"/>
</dbReference>
<accession>A0A8E0RJ51</accession>
<evidence type="ECO:0000256" key="7">
    <source>
        <dbReference type="ARBA" id="ARBA00023302"/>
    </source>
</evidence>
<dbReference type="GO" id="GO:0043657">
    <property type="term" value="C:host cell"/>
    <property type="evidence" value="ECO:0007669"/>
    <property type="project" value="UniProtKB-SubCell"/>
</dbReference>
<evidence type="ECO:0000313" key="14">
    <source>
        <dbReference type="Proteomes" id="UP000728185"/>
    </source>
</evidence>
<dbReference type="PROSITE" id="PS00223">
    <property type="entry name" value="ANNEXIN_1"/>
    <property type="match status" value="2"/>
</dbReference>
<dbReference type="GO" id="GO:0005737">
    <property type="term" value="C:cytoplasm"/>
    <property type="evidence" value="ECO:0007669"/>
    <property type="project" value="TreeGrafter"/>
</dbReference>
<evidence type="ECO:0000256" key="9">
    <source>
        <dbReference type="ARBA" id="ARBA00059330"/>
    </source>
</evidence>
<dbReference type="PRINTS" id="PR00196">
    <property type="entry name" value="ANNEXIN"/>
</dbReference>
<dbReference type="PROSITE" id="PS51897">
    <property type="entry name" value="ANNEXIN_2"/>
    <property type="match status" value="4"/>
</dbReference>
<dbReference type="Gene3D" id="1.10.220.10">
    <property type="entry name" value="Annexin"/>
    <property type="match status" value="4"/>
</dbReference>
<comment type="similarity">
    <text evidence="3 11">Belongs to the annexin family.</text>
</comment>
<dbReference type="PANTHER" id="PTHR10502">
    <property type="entry name" value="ANNEXIN"/>
    <property type="match status" value="1"/>
</dbReference>
<comment type="function">
    <text evidence="9">Involved in reproduction of the worm. Involved in host-parasite interaction. Delivered into the host cell by means of parasite exosomes. Binds to acidic phospholipid membranes in a calcium-dependent manner in vitro. Causes aggregation of liposomes in the presence of calcium, but not in its absence. Likely to promote membrane fusion. May provide structural integrity within the tegument.</text>
</comment>
<dbReference type="FunFam" id="1.10.220.10:FF:000001">
    <property type="entry name" value="Annexin"/>
    <property type="match status" value="1"/>
</dbReference>
<dbReference type="GO" id="GO:0005544">
    <property type="term" value="F:calcium-dependent phospholipid binding"/>
    <property type="evidence" value="ECO:0007669"/>
    <property type="project" value="UniProtKB-KW"/>
</dbReference>
<evidence type="ECO:0000256" key="11">
    <source>
        <dbReference type="RuleBase" id="RU003540"/>
    </source>
</evidence>
<evidence type="ECO:0000256" key="5">
    <source>
        <dbReference type="ARBA" id="ARBA00022837"/>
    </source>
</evidence>
<keyword evidence="14" id="KW-1185">Reference proteome</keyword>
<evidence type="ECO:0000256" key="8">
    <source>
        <dbReference type="ARBA" id="ARBA00037210"/>
    </source>
</evidence>
<dbReference type="GO" id="GO:0005576">
    <property type="term" value="C:extracellular region"/>
    <property type="evidence" value="ECO:0007669"/>
    <property type="project" value="UniProtKB-SubCell"/>
</dbReference>
<dbReference type="GO" id="GO:0001786">
    <property type="term" value="F:phosphatidylserine binding"/>
    <property type="evidence" value="ECO:0007669"/>
    <property type="project" value="TreeGrafter"/>
</dbReference>
<comment type="function">
    <text evidence="8">Calcium/phospholipid-binding protein which promotes membrane fusion and is involved in exocytosis.</text>
</comment>
<feature type="compositionally biased region" description="Basic and acidic residues" evidence="12">
    <location>
        <begin position="363"/>
        <end position="401"/>
    </location>
</feature>
<dbReference type="InterPro" id="IPR018252">
    <property type="entry name" value="Annexin_repeat_CS"/>
</dbReference>
<feature type="compositionally biased region" description="Polar residues" evidence="12">
    <location>
        <begin position="411"/>
        <end position="420"/>
    </location>
</feature>
<name>A0A8E0RJ51_9TREM</name>
<evidence type="ECO:0000256" key="6">
    <source>
        <dbReference type="ARBA" id="ARBA00023216"/>
    </source>
</evidence>
<dbReference type="SMART" id="SM00335">
    <property type="entry name" value="ANX"/>
    <property type="match status" value="4"/>
</dbReference>
<organism evidence="13 14">
    <name type="scientific">Fasciolopsis buskii</name>
    <dbReference type="NCBI Taxonomy" id="27845"/>
    <lineage>
        <taxon>Eukaryota</taxon>
        <taxon>Metazoa</taxon>
        <taxon>Spiralia</taxon>
        <taxon>Lophotrochozoa</taxon>
        <taxon>Platyhelminthes</taxon>
        <taxon>Trematoda</taxon>
        <taxon>Digenea</taxon>
        <taxon>Plagiorchiida</taxon>
        <taxon>Echinostomata</taxon>
        <taxon>Echinostomatoidea</taxon>
        <taxon>Fasciolidae</taxon>
        <taxon>Fasciolopsis</taxon>
    </lineage>
</organism>
<dbReference type="FunFam" id="1.10.220.10:FF:000003">
    <property type="entry name" value="Annexin"/>
    <property type="match status" value="1"/>
</dbReference>
<proteinExistence type="inferred from homology"/>
<sequence>MPLTGGISAPVITPLKQCDDGLSKAIIDTGTYIELKSDTPNAKIFFTTDGSNPNPWKKKVKGKEKTFAYKAPFALRPGRRVVKAMAVHSMTQIESHVVTKQFMVSDLNDDNTDDEFKGDDDSTEFEFDFDQDELQQHKAFPRQHESRMLDESLDNFLRRNADQGFAATNHSGTQINLWGQVPGLNWDVRAPNSANIYGSYCNPVPVVPAIYQPNIPTNIENSVTHQQLTMIATQLSQCIDQTRHMTVAEVRELLKQMTDKLSLNNKKLEAPPLTRPLLTISQGGGDLPGQLDHVYKHLLEYTRRDPQLSALVSNARMGKVLSVDFDEDVSSFLLTVQIEKPEAFRSYPKDPAVEIPRQKPKYSKAEDPVKETSRKQSVKKTETSKSEKSQSEPERKMEQNDRSSPPRKLSTEVSEAFNSETLDEDDPPWASVEDVEVQNSVGMYPGQDMSAWNIGGDPGGFPSYPNPGPAGYHPAFQDLGTMPQPMGSAYQPPFGMGPGPEQGMGFNQPGFGNTYESFPAYSQGFGQISGPPDVSFSGYPQANNPPGSSDFPPQNSGPTNFGTGGTGYQPGGPANFSVSQPVAGGSAYVPGDPAPNANWKPSYSDSGKPENRPFYGDFSKTDPVFGAEGGYGEPKPHEDILHSNHISPKCLLQYAPTLKPYPNFDPSEDCQRLRKAMKGLGTDEKAIIEIMGRRSFEQRTKIVLQFKTMYGKDLIKEFKSELSGHFYECVEALCYSPEDFDAMQLRKAVKGAGTDEDALIEILCSRTNEQIRKVKEAYKRIHDRDLEKDVANDTSRYFKRIMVSLIQGNRDESTNVDLAAARRDAEELYAAGEKKLGTDESKFIMILGSKSFAHLRAVFEEYGKVSKNDIEKALKSEMSGDLLKSMLSIVRCIRNKPKYFAYQLYKSMKGLGTKDRTLIRIIVSRCEIDLAKIKEVYAQDYGKTLESWVSVSDPLNESNSAVSSLFLSTNQ</sequence>
<evidence type="ECO:0000256" key="3">
    <source>
        <dbReference type="ARBA" id="ARBA00007831"/>
    </source>
</evidence>
<feature type="region of interest" description="Disordered" evidence="12">
    <location>
        <begin position="349"/>
        <end position="428"/>
    </location>
</feature>
<evidence type="ECO:0000256" key="1">
    <source>
        <dbReference type="ARBA" id="ARBA00004340"/>
    </source>
</evidence>
<dbReference type="SUPFAM" id="SSF47874">
    <property type="entry name" value="Annexin"/>
    <property type="match status" value="1"/>
</dbReference>
<dbReference type="Pfam" id="PF13287">
    <property type="entry name" value="Fn3_assoc"/>
    <property type="match status" value="1"/>
</dbReference>